<dbReference type="STRING" id="1703345.A3860_16290"/>
<accession>A0A1V9G3Z9</accession>
<organism evidence="4 5">
    <name type="scientific">Niastella vici</name>
    <dbReference type="NCBI Taxonomy" id="1703345"/>
    <lineage>
        <taxon>Bacteria</taxon>
        <taxon>Pseudomonadati</taxon>
        <taxon>Bacteroidota</taxon>
        <taxon>Chitinophagia</taxon>
        <taxon>Chitinophagales</taxon>
        <taxon>Chitinophagaceae</taxon>
        <taxon>Niastella</taxon>
    </lineage>
</organism>
<dbReference type="GO" id="GO:0016989">
    <property type="term" value="F:sigma factor antagonist activity"/>
    <property type="evidence" value="ECO:0007669"/>
    <property type="project" value="TreeGrafter"/>
</dbReference>
<dbReference type="Proteomes" id="UP000192796">
    <property type="component" value="Unassembled WGS sequence"/>
</dbReference>
<dbReference type="InterPro" id="IPR032508">
    <property type="entry name" value="FecR_C"/>
</dbReference>
<proteinExistence type="predicted"/>
<dbReference type="Pfam" id="PF16344">
    <property type="entry name" value="FecR_C"/>
    <property type="match status" value="1"/>
</dbReference>
<gene>
    <name evidence="4" type="ORF">A3860_16290</name>
</gene>
<feature type="transmembrane region" description="Helical" evidence="1">
    <location>
        <begin position="86"/>
        <end position="107"/>
    </location>
</feature>
<dbReference type="PANTHER" id="PTHR30273">
    <property type="entry name" value="PERIPLASMIC SIGNAL SENSOR AND SIGMA FACTOR ACTIVATOR FECR-RELATED"/>
    <property type="match status" value="1"/>
</dbReference>
<dbReference type="Gene3D" id="3.55.50.30">
    <property type="match status" value="1"/>
</dbReference>
<dbReference type="Gene3D" id="2.60.120.1440">
    <property type="match status" value="1"/>
</dbReference>
<evidence type="ECO:0008006" key="6">
    <source>
        <dbReference type="Google" id="ProtNLM"/>
    </source>
</evidence>
<comment type="caution">
    <text evidence="4">The sequence shown here is derived from an EMBL/GenBank/DDBJ whole genome shotgun (WGS) entry which is preliminary data.</text>
</comment>
<name>A0A1V9G3Z9_9BACT</name>
<dbReference type="InterPro" id="IPR006860">
    <property type="entry name" value="FecR"/>
</dbReference>
<sequence length="322" mass="36409">MDDLLVKHLTGEATEAEMRQVEQWLANDEANRHYFEHFRLIWEESVQLANTTHIDSAVAWDRFQNRVQQGSFPKEKAPVWSMNSSLMRAAVITGLIVGIAALTYFLFHNNPGHIVAMNTIQATNDVKADSLPDGSEVTLNKHSQVSFPEKFTGDKRVLQLNGEAFFHVTPNKKKPFEIHTNNVTITVVGTSFNVRSRGDTTEVIVETGIVEVATEKQTVVLKAGQRAITGITESILQKQTSSDQLYNYYRSKKFTCDGTPLWKLVEKLNEAYDVQIVFENEALRNKPLTTTFDNEPLDNILNIIKLSFNISVVKEKGKIILR</sequence>
<evidence type="ECO:0000259" key="2">
    <source>
        <dbReference type="Pfam" id="PF04773"/>
    </source>
</evidence>
<keyword evidence="1" id="KW-0472">Membrane</keyword>
<dbReference type="InterPro" id="IPR012373">
    <property type="entry name" value="Ferrdict_sens_TM"/>
</dbReference>
<dbReference type="PIRSF" id="PIRSF018266">
    <property type="entry name" value="FecR"/>
    <property type="match status" value="1"/>
</dbReference>
<dbReference type="Pfam" id="PF04773">
    <property type="entry name" value="FecR"/>
    <property type="match status" value="1"/>
</dbReference>
<keyword evidence="1" id="KW-1133">Transmembrane helix</keyword>
<keyword evidence="1" id="KW-0812">Transmembrane</keyword>
<feature type="domain" description="FecR protein" evidence="2">
    <location>
        <begin position="130"/>
        <end position="211"/>
    </location>
</feature>
<keyword evidence="5" id="KW-1185">Reference proteome</keyword>
<dbReference type="EMBL" id="LVYD01000024">
    <property type="protein sequence ID" value="OQP65228.1"/>
    <property type="molecule type" value="Genomic_DNA"/>
</dbReference>
<evidence type="ECO:0000256" key="1">
    <source>
        <dbReference type="SAM" id="Phobius"/>
    </source>
</evidence>
<dbReference type="PANTHER" id="PTHR30273:SF2">
    <property type="entry name" value="PROTEIN FECR"/>
    <property type="match status" value="1"/>
</dbReference>
<evidence type="ECO:0000313" key="5">
    <source>
        <dbReference type="Proteomes" id="UP000192796"/>
    </source>
</evidence>
<feature type="domain" description="Protein FecR C-terminal" evidence="3">
    <location>
        <begin position="254"/>
        <end position="320"/>
    </location>
</feature>
<evidence type="ECO:0000313" key="4">
    <source>
        <dbReference type="EMBL" id="OQP65228.1"/>
    </source>
</evidence>
<dbReference type="AlphaFoldDB" id="A0A1V9G3Z9"/>
<protein>
    <recommendedName>
        <fullName evidence="6">Iron dicitrate transport regulator FecR</fullName>
    </recommendedName>
</protein>
<reference evidence="4 5" key="1">
    <citation type="submission" date="2016-03" db="EMBL/GenBank/DDBJ databases">
        <title>Niastella vici sp. nov., isolated from farmland soil.</title>
        <authorList>
            <person name="Chen L."/>
            <person name="Wang D."/>
            <person name="Yang S."/>
            <person name="Wang G."/>
        </authorList>
    </citation>
    <scope>NUCLEOTIDE SEQUENCE [LARGE SCALE GENOMIC DNA]</scope>
    <source>
        <strain evidence="4 5">DJ57</strain>
    </source>
</reference>
<evidence type="ECO:0000259" key="3">
    <source>
        <dbReference type="Pfam" id="PF16344"/>
    </source>
</evidence>